<reference evidence="2" key="2">
    <citation type="submission" date="2015-01" db="EMBL/GenBank/DDBJ databases">
        <title>Evolutionary Origins and Diversification of the Mycorrhizal Mutualists.</title>
        <authorList>
            <consortium name="DOE Joint Genome Institute"/>
            <consortium name="Mycorrhizal Genomics Consortium"/>
            <person name="Kohler A."/>
            <person name="Kuo A."/>
            <person name="Nagy L.G."/>
            <person name="Floudas D."/>
            <person name="Copeland A."/>
            <person name="Barry K.W."/>
            <person name="Cichocki N."/>
            <person name="Veneault-Fourrey C."/>
            <person name="LaButti K."/>
            <person name="Lindquist E.A."/>
            <person name="Lipzen A."/>
            <person name="Lundell T."/>
            <person name="Morin E."/>
            <person name="Murat C."/>
            <person name="Riley R."/>
            <person name="Ohm R."/>
            <person name="Sun H."/>
            <person name="Tunlid A."/>
            <person name="Henrissat B."/>
            <person name="Grigoriev I.V."/>
            <person name="Hibbett D.S."/>
            <person name="Martin F."/>
        </authorList>
    </citation>
    <scope>NUCLEOTIDE SEQUENCE [LARGE SCALE GENOMIC DNA]</scope>
    <source>
        <strain evidence="2">Ve08.2h10</strain>
    </source>
</reference>
<gene>
    <name evidence="1" type="ORF">PAXRUDRAFT_36884</name>
</gene>
<evidence type="ECO:0000313" key="1">
    <source>
        <dbReference type="EMBL" id="KIK76737.1"/>
    </source>
</evidence>
<protein>
    <submittedName>
        <fullName evidence="1">Uncharacterized protein</fullName>
    </submittedName>
</protein>
<sequence>MSNPAASAVVSTSGIYAIPKLTNSNWVEFKTKSLASLAARGLSRYLNGTIKAPQPLPTSADGTKTYLTDGKTLASETEIEENLLYGTVPNTVMIQVQSKGSVAEIWKAICAIYEAKSNMVHGDT</sequence>
<reference evidence="1 2" key="1">
    <citation type="submission" date="2014-04" db="EMBL/GenBank/DDBJ databases">
        <authorList>
            <consortium name="DOE Joint Genome Institute"/>
            <person name="Kuo A."/>
            <person name="Kohler A."/>
            <person name="Jargeat P."/>
            <person name="Nagy L.G."/>
            <person name="Floudas D."/>
            <person name="Copeland A."/>
            <person name="Barry K.W."/>
            <person name="Cichocki N."/>
            <person name="Veneault-Fourrey C."/>
            <person name="LaButti K."/>
            <person name="Lindquist E.A."/>
            <person name="Lipzen A."/>
            <person name="Lundell T."/>
            <person name="Morin E."/>
            <person name="Murat C."/>
            <person name="Sun H."/>
            <person name="Tunlid A."/>
            <person name="Henrissat B."/>
            <person name="Grigoriev I.V."/>
            <person name="Hibbett D.S."/>
            <person name="Martin F."/>
            <person name="Nordberg H.P."/>
            <person name="Cantor M.N."/>
            <person name="Hua S.X."/>
        </authorList>
    </citation>
    <scope>NUCLEOTIDE SEQUENCE [LARGE SCALE GENOMIC DNA]</scope>
    <source>
        <strain evidence="1 2">Ve08.2h10</strain>
    </source>
</reference>
<evidence type="ECO:0000313" key="2">
    <source>
        <dbReference type="Proteomes" id="UP000054538"/>
    </source>
</evidence>
<organism evidence="1 2">
    <name type="scientific">Paxillus rubicundulus Ve08.2h10</name>
    <dbReference type="NCBI Taxonomy" id="930991"/>
    <lineage>
        <taxon>Eukaryota</taxon>
        <taxon>Fungi</taxon>
        <taxon>Dikarya</taxon>
        <taxon>Basidiomycota</taxon>
        <taxon>Agaricomycotina</taxon>
        <taxon>Agaricomycetes</taxon>
        <taxon>Agaricomycetidae</taxon>
        <taxon>Boletales</taxon>
        <taxon>Paxilineae</taxon>
        <taxon>Paxillaceae</taxon>
        <taxon>Paxillus</taxon>
    </lineage>
</organism>
<keyword evidence="2" id="KW-1185">Reference proteome</keyword>
<dbReference type="HOGENOM" id="CLU_078575_4_0_1"/>
<dbReference type="AlphaFoldDB" id="A0A0D0C098"/>
<dbReference type="STRING" id="930991.A0A0D0C098"/>
<name>A0A0D0C098_9AGAM</name>
<dbReference type="Proteomes" id="UP000054538">
    <property type="component" value="Unassembled WGS sequence"/>
</dbReference>
<proteinExistence type="predicted"/>
<dbReference type="InParanoid" id="A0A0D0C098"/>
<accession>A0A0D0C098</accession>
<dbReference type="EMBL" id="KN827318">
    <property type="protein sequence ID" value="KIK76737.1"/>
    <property type="molecule type" value="Genomic_DNA"/>
</dbReference>
<dbReference type="OrthoDB" id="3269759at2759"/>